<dbReference type="PRINTS" id="PR00019">
    <property type="entry name" value="LEURICHRPT"/>
</dbReference>
<dbReference type="InterPro" id="IPR046956">
    <property type="entry name" value="RLP23-like"/>
</dbReference>
<dbReference type="Pfam" id="PF13855">
    <property type="entry name" value="LRR_8"/>
    <property type="match status" value="3"/>
</dbReference>
<dbReference type="OrthoDB" id="442066at2759"/>
<dbReference type="Gene3D" id="3.80.10.10">
    <property type="entry name" value="Ribonuclease Inhibitor"/>
    <property type="match status" value="6"/>
</dbReference>
<evidence type="ECO:0000256" key="5">
    <source>
        <dbReference type="ARBA" id="ARBA00022692"/>
    </source>
</evidence>
<accession>A0A484LB36</accession>
<keyword evidence="3" id="KW-1003">Cell membrane</keyword>
<evidence type="ECO:0000256" key="10">
    <source>
        <dbReference type="ARBA" id="ARBA00023180"/>
    </source>
</evidence>
<keyword evidence="5 12" id="KW-0812">Transmembrane</keyword>
<name>A0A484LB36_9ASTE</name>
<dbReference type="Pfam" id="PF08263">
    <property type="entry name" value="LRRNT_2"/>
    <property type="match status" value="1"/>
</dbReference>
<evidence type="ECO:0000256" key="11">
    <source>
        <dbReference type="SAM" id="MobiDB-lite"/>
    </source>
</evidence>
<proteinExistence type="inferred from homology"/>
<evidence type="ECO:0000313" key="15">
    <source>
        <dbReference type="Proteomes" id="UP000595140"/>
    </source>
</evidence>
<dbReference type="AlphaFoldDB" id="A0A484LB36"/>
<evidence type="ECO:0000256" key="9">
    <source>
        <dbReference type="ARBA" id="ARBA00023136"/>
    </source>
</evidence>
<dbReference type="PANTHER" id="PTHR48061">
    <property type="entry name" value="LEUCINE-RICH REPEAT RECEPTOR PROTEIN KINASE EMS1-LIKE-RELATED"/>
    <property type="match status" value="1"/>
</dbReference>
<dbReference type="InterPro" id="IPR013210">
    <property type="entry name" value="LRR_N_plant-typ"/>
</dbReference>
<evidence type="ECO:0000256" key="8">
    <source>
        <dbReference type="ARBA" id="ARBA00022989"/>
    </source>
</evidence>
<keyword evidence="15" id="KW-1185">Reference proteome</keyword>
<evidence type="ECO:0000256" key="4">
    <source>
        <dbReference type="ARBA" id="ARBA00022614"/>
    </source>
</evidence>
<evidence type="ECO:0000256" key="3">
    <source>
        <dbReference type="ARBA" id="ARBA00022475"/>
    </source>
</evidence>
<dbReference type="Pfam" id="PF00560">
    <property type="entry name" value="LRR_1"/>
    <property type="match status" value="5"/>
</dbReference>
<dbReference type="EMBL" id="OOIL02001236">
    <property type="protein sequence ID" value="VFQ73642.1"/>
    <property type="molecule type" value="Genomic_DNA"/>
</dbReference>
<keyword evidence="4" id="KW-0433">Leucine-rich repeat</keyword>
<dbReference type="Proteomes" id="UP000595140">
    <property type="component" value="Unassembled WGS sequence"/>
</dbReference>
<gene>
    <name evidence="14" type="ORF">CCAM_LOCUS15418</name>
</gene>
<dbReference type="FunFam" id="3.80.10.10:FF:000213">
    <property type="entry name" value="Tyrosine-sulfated glycopeptide receptor 1"/>
    <property type="match status" value="2"/>
</dbReference>
<organism evidence="14 15">
    <name type="scientific">Cuscuta campestris</name>
    <dbReference type="NCBI Taxonomy" id="132261"/>
    <lineage>
        <taxon>Eukaryota</taxon>
        <taxon>Viridiplantae</taxon>
        <taxon>Streptophyta</taxon>
        <taxon>Embryophyta</taxon>
        <taxon>Tracheophyta</taxon>
        <taxon>Spermatophyta</taxon>
        <taxon>Magnoliopsida</taxon>
        <taxon>eudicotyledons</taxon>
        <taxon>Gunneridae</taxon>
        <taxon>Pentapetalae</taxon>
        <taxon>asterids</taxon>
        <taxon>lamiids</taxon>
        <taxon>Solanales</taxon>
        <taxon>Convolvulaceae</taxon>
        <taxon>Cuscuteae</taxon>
        <taxon>Cuscuta</taxon>
        <taxon>Cuscuta subgen. Grammica</taxon>
        <taxon>Cuscuta sect. Cleistogrammica</taxon>
    </lineage>
</organism>
<evidence type="ECO:0000256" key="1">
    <source>
        <dbReference type="ARBA" id="ARBA00004251"/>
    </source>
</evidence>
<dbReference type="GO" id="GO:0051707">
    <property type="term" value="P:response to other organism"/>
    <property type="evidence" value="ECO:0007669"/>
    <property type="project" value="UniProtKB-ARBA"/>
</dbReference>
<dbReference type="GO" id="GO:0005886">
    <property type="term" value="C:plasma membrane"/>
    <property type="evidence" value="ECO:0007669"/>
    <property type="project" value="UniProtKB-SubCell"/>
</dbReference>
<keyword evidence="10" id="KW-0325">Glycoprotein</keyword>
<feature type="transmembrane region" description="Helical" evidence="12">
    <location>
        <begin position="1029"/>
        <end position="1047"/>
    </location>
</feature>
<dbReference type="PROSITE" id="PS51450">
    <property type="entry name" value="LRR"/>
    <property type="match status" value="2"/>
</dbReference>
<dbReference type="GO" id="GO:0006952">
    <property type="term" value="P:defense response"/>
    <property type="evidence" value="ECO:0007669"/>
    <property type="project" value="UniProtKB-ARBA"/>
</dbReference>
<evidence type="ECO:0000259" key="13">
    <source>
        <dbReference type="Pfam" id="PF08263"/>
    </source>
</evidence>
<dbReference type="InterPro" id="IPR032675">
    <property type="entry name" value="LRR_dom_sf"/>
</dbReference>
<feature type="domain" description="Leucine-rich repeat-containing N-terminal plant-type" evidence="13">
    <location>
        <begin position="492"/>
        <end position="544"/>
    </location>
</feature>
<dbReference type="SUPFAM" id="SSF52058">
    <property type="entry name" value="L domain-like"/>
    <property type="match status" value="3"/>
</dbReference>
<evidence type="ECO:0000313" key="14">
    <source>
        <dbReference type="EMBL" id="VFQ73642.1"/>
    </source>
</evidence>
<sequence>MSNLKHLHLSHVNLSSSPLPADLLSNFSSLESLDLSSCELKGEFPVAIFDLPKLKMLDLSENRDLKGYLPNIRSGSPLKSLRLFDTSFGGVVPPSIGNLSWLEELGIGGCTFTGDLPISLGNLTQLVFLSIWDGNHFTPDTLNTSSLSWIGKLTKLTRLLLESLDLTVSQLICKFKSLMHLDLSFNSLGGKLPQCLSHFSNSLLLLDLRGNKFEGNIPSTWRNGCQLRMIDMSQNQLQGQLPSLHGVINDDFGFSKIQVIDLSNNNFRGKLPSMFIDAPNPMRALNGLEMNYKKIPNIFCGVDFSSNNFEGQIPETFGNLAALQLLNLSRNYLSGQIPSSFSNLTSLECLDLSQNQLTGHIPLELTKLTPLSSFNVSFNNLSGPIPQGNQFCTYDNKSYEGNPGLFIETWNKQCGNARSLPQQQQPPPTTSDVLAQTTITQQVCVKLFKPRPPQRDMESPIILIIFHLYLVVLVSSSSSQYSSLEKTRGRCHDDEKAALLQFKHSFASTNQCNHDWPSYIHQKPKLETWKEGGDCCSWEGVECDEQTDHYHVVGLDLSGSCLYGSVNSSNALFTLTHLQRLDLSYNHFNSSHIPPAIGNLSRLTHLNLTSSNFYGRIPQQHLSNITTIVSLDLSSNSELELRSLKGLVQHMSNLKHLHLSRVDLSSSAPPHDFPSNFSSLESLDLSYCELKGEFPAAIFNLPRLKMLDLIGNHDLGGYLPNFRSGSPLKWLWLYDTSFGGVLPPSIGNLASLEELGIGGCNFTGDLPMSLGWLVTASELRILILRSNSLHGVINDDFGFSNIQVIDLSNNNFRGKLPSMFIDAANLMRALNVSRPLEYMEQDLKPPSLWNSEGFGSFDYSLTMHNKGLEMNYMKIPNIFCGIDFSSNNFEGQIPETFGNLAGLQLLNLSRNYLSGQIPSSFSNLTSLECLDLSQNQLSGHIPIELTKLTPLSSFNVSFNNLSGPIPQGNQFCTYDAKSYEGNPGLFIETWNKQCGNARSSPQLQQQPPPATFDGGDDDVDSEYEFRMKWIIVLIGFASGLVGGVIVGNEFTTRKHDWFVKTFARKRRG</sequence>
<comment type="similarity">
    <text evidence="2">Belongs to the RLP family.</text>
</comment>
<keyword evidence="9 12" id="KW-0472">Membrane</keyword>
<evidence type="ECO:0000256" key="2">
    <source>
        <dbReference type="ARBA" id="ARBA00009592"/>
    </source>
</evidence>
<dbReference type="PANTHER" id="PTHR48061:SF12">
    <property type="entry name" value="DISEASE RESISTANCE LIKE PROTEIN"/>
    <property type="match status" value="1"/>
</dbReference>
<dbReference type="InterPro" id="IPR003591">
    <property type="entry name" value="Leu-rich_rpt_typical-subtyp"/>
</dbReference>
<protein>
    <recommendedName>
        <fullName evidence="13">Leucine-rich repeat-containing N-terminal plant-type domain-containing protein</fullName>
    </recommendedName>
</protein>
<reference evidence="14 15" key="1">
    <citation type="submission" date="2018-04" db="EMBL/GenBank/DDBJ databases">
        <authorList>
            <person name="Vogel A."/>
        </authorList>
    </citation>
    <scope>NUCLEOTIDE SEQUENCE [LARGE SCALE GENOMIC DNA]</scope>
</reference>
<feature type="region of interest" description="Disordered" evidence="11">
    <location>
        <begin position="996"/>
        <end position="1017"/>
    </location>
</feature>
<comment type="subcellular location">
    <subcellularLocation>
        <location evidence="1">Cell membrane</location>
        <topology evidence="1">Single-pass type I membrane protein</topology>
    </subcellularLocation>
</comment>
<evidence type="ECO:0000256" key="6">
    <source>
        <dbReference type="ARBA" id="ARBA00022729"/>
    </source>
</evidence>
<evidence type="ECO:0000256" key="12">
    <source>
        <dbReference type="SAM" id="Phobius"/>
    </source>
</evidence>
<dbReference type="InterPro" id="IPR001611">
    <property type="entry name" value="Leu-rich_rpt"/>
</dbReference>
<keyword evidence="6" id="KW-0732">Signal</keyword>
<keyword evidence="8 12" id="KW-1133">Transmembrane helix</keyword>
<evidence type="ECO:0000256" key="7">
    <source>
        <dbReference type="ARBA" id="ARBA00022737"/>
    </source>
</evidence>
<dbReference type="SMART" id="SM00369">
    <property type="entry name" value="LRR_TYP"/>
    <property type="match status" value="9"/>
</dbReference>
<keyword evidence="7" id="KW-0677">Repeat</keyword>